<keyword evidence="4" id="KW-0862">Zinc</keyword>
<accession>A0A3P8IIJ2</accession>
<dbReference type="InterPro" id="IPR004087">
    <property type="entry name" value="KH_dom"/>
</dbReference>
<evidence type="ECO:0000256" key="2">
    <source>
        <dbReference type="PROSITE-ProRule" id="PRU00047"/>
    </source>
</evidence>
<feature type="region of interest" description="Disordered" evidence="5">
    <location>
        <begin position="183"/>
        <end position="202"/>
    </location>
</feature>
<keyword evidence="1 3" id="KW-0694">RNA-binding</keyword>
<evidence type="ECO:0000313" key="7">
    <source>
        <dbReference type="EMBL" id="VDP57643.1"/>
    </source>
</evidence>
<dbReference type="SUPFAM" id="SSF54791">
    <property type="entry name" value="Eukaryotic type KH-domain (KH-domain type I)"/>
    <property type="match status" value="1"/>
</dbReference>
<dbReference type="Gene3D" id="4.10.60.10">
    <property type="entry name" value="Zinc finger, CCHC-type"/>
    <property type="match status" value="1"/>
</dbReference>
<dbReference type="Gene3D" id="3.30.1370.10">
    <property type="entry name" value="K Homology domain, type 1"/>
    <property type="match status" value="1"/>
</dbReference>
<dbReference type="PANTHER" id="PTHR11208:SF45">
    <property type="entry name" value="SPLICING FACTOR 1"/>
    <property type="match status" value="1"/>
</dbReference>
<feature type="domain" description="CCHC-type" evidence="6">
    <location>
        <begin position="169"/>
        <end position="184"/>
    </location>
</feature>
<accession>A0A183GUT3</accession>
<dbReference type="OrthoDB" id="10021397at2759"/>
<keyword evidence="4" id="KW-0747">Spliceosome</keyword>
<keyword evidence="4" id="KW-0479">Metal-binding</keyword>
<dbReference type="GO" id="GO:0048024">
    <property type="term" value="P:regulation of mRNA splicing, via spliceosome"/>
    <property type="evidence" value="ECO:0007669"/>
    <property type="project" value="TreeGrafter"/>
</dbReference>
<proteinExistence type="inferred from homology"/>
<keyword evidence="8" id="KW-1185">Reference proteome</keyword>
<organism evidence="8 9">
    <name type="scientific">Heligmosomoides polygyrus</name>
    <name type="common">Parasitic roundworm</name>
    <dbReference type="NCBI Taxonomy" id="6339"/>
    <lineage>
        <taxon>Eukaryota</taxon>
        <taxon>Metazoa</taxon>
        <taxon>Ecdysozoa</taxon>
        <taxon>Nematoda</taxon>
        <taxon>Chromadorea</taxon>
        <taxon>Rhabditida</taxon>
        <taxon>Rhabditina</taxon>
        <taxon>Rhabditomorpha</taxon>
        <taxon>Strongyloidea</taxon>
        <taxon>Heligmosomidae</taxon>
        <taxon>Heligmosomoides</taxon>
    </lineage>
</organism>
<protein>
    <recommendedName>
        <fullName evidence="4">Branchpoint-bridging protein</fullName>
    </recommendedName>
</protein>
<reference evidence="9" key="2">
    <citation type="submission" date="2019-09" db="UniProtKB">
        <authorList>
            <consortium name="WormBaseParasite"/>
        </authorList>
    </citation>
    <scope>IDENTIFICATION</scope>
</reference>
<dbReference type="InterPro" id="IPR045071">
    <property type="entry name" value="BBP-like"/>
</dbReference>
<dbReference type="GO" id="GO:0019899">
    <property type="term" value="F:enzyme binding"/>
    <property type="evidence" value="ECO:0007669"/>
    <property type="project" value="UniProtKB-ARBA"/>
</dbReference>
<dbReference type="FunFam" id="4.10.60.10:FF:000031">
    <property type="entry name" value="splicing factor 1"/>
    <property type="match status" value="1"/>
</dbReference>
<feature type="compositionally biased region" description="Pro residues" evidence="5">
    <location>
        <begin position="273"/>
        <end position="289"/>
    </location>
</feature>
<sequence>MRKLRFLLFSAPNIRLHDKVWIPQENHPELNFVGLLIGPRGNTLKSLEAETGAKIIIRGKGSVKEGKLGSRLGPMPGENEPLHAYVTGTDQATIKKACDKIRSIIAEATAIPDGQNELRKLQLRELALLNGTLRPEDLVSGARCSNCGSDEHKSWECPDAPNVTAKVVCMACGCAGHIARDCKNPRPGGAEGGNGADGGMDDEYSALMEELGERPARQNDSSARGRGTPTFRGNRGGFFGRGGAMNNINNQPPVIRVNLGTAAQQQMMSGMVPPPPGTRPPYGMAPPQDPYQQPHGFFSSPGARGRGTASYRG</sequence>
<evidence type="ECO:0000313" key="9">
    <source>
        <dbReference type="WBParaSite" id="HPBE_0002645301-mRNA-1"/>
    </source>
</evidence>
<dbReference type="InterPro" id="IPR001878">
    <property type="entry name" value="Znf_CCHC"/>
</dbReference>
<dbReference type="GO" id="GO:0005681">
    <property type="term" value="C:spliceosomal complex"/>
    <property type="evidence" value="ECO:0007669"/>
    <property type="project" value="UniProtKB-KW"/>
</dbReference>
<evidence type="ECO:0000256" key="1">
    <source>
        <dbReference type="ARBA" id="ARBA00022884"/>
    </source>
</evidence>
<dbReference type="InterPro" id="IPR036875">
    <property type="entry name" value="Znf_CCHC_sf"/>
</dbReference>
<evidence type="ECO:0000313" key="8">
    <source>
        <dbReference type="Proteomes" id="UP000050761"/>
    </source>
</evidence>
<evidence type="ECO:0000256" key="5">
    <source>
        <dbReference type="SAM" id="MobiDB-lite"/>
    </source>
</evidence>
<dbReference type="WBParaSite" id="HPBE_0002645301-mRNA-1">
    <property type="protein sequence ID" value="HPBE_0002645301-mRNA-1"/>
    <property type="gene ID" value="HPBE_0002645301"/>
</dbReference>
<name>A0A183GUT3_HELPZ</name>
<comment type="similarity">
    <text evidence="4">Belongs to the BBP/SF1 family.</text>
</comment>
<keyword evidence="2 4" id="KW-0863">Zinc-finger</keyword>
<reference evidence="7 8" key="1">
    <citation type="submission" date="2018-11" db="EMBL/GenBank/DDBJ databases">
        <authorList>
            <consortium name="Pathogen Informatics"/>
        </authorList>
    </citation>
    <scope>NUCLEOTIDE SEQUENCE [LARGE SCALE GENOMIC DNA]</scope>
</reference>
<dbReference type="PANTHER" id="PTHR11208">
    <property type="entry name" value="RNA-BINDING PROTEIN RELATED"/>
    <property type="match status" value="1"/>
</dbReference>
<dbReference type="SMART" id="SM00343">
    <property type="entry name" value="ZnF_C2HC"/>
    <property type="match status" value="2"/>
</dbReference>
<dbReference type="InterPro" id="IPR055256">
    <property type="entry name" value="KH_1_KHDC4/BBP-like"/>
</dbReference>
<comment type="subcellular location">
    <subcellularLocation>
        <location evidence="4">Nucleus</location>
    </subcellularLocation>
</comment>
<feature type="region of interest" description="Disordered" evidence="5">
    <location>
        <begin position="213"/>
        <end position="233"/>
    </location>
</feature>
<evidence type="ECO:0000256" key="4">
    <source>
        <dbReference type="RuleBase" id="RU367126"/>
    </source>
</evidence>
<dbReference type="SMART" id="SM00322">
    <property type="entry name" value="KH"/>
    <property type="match status" value="1"/>
</dbReference>
<dbReference type="EMBL" id="UZAH01040009">
    <property type="protein sequence ID" value="VDP57643.1"/>
    <property type="molecule type" value="Genomic_DNA"/>
</dbReference>
<feature type="compositionally biased region" description="Low complexity" evidence="5">
    <location>
        <begin position="224"/>
        <end position="233"/>
    </location>
</feature>
<dbReference type="FunFam" id="3.30.1370.10:FF:000126">
    <property type="entry name" value="Protein CBR-SFA-1"/>
    <property type="match status" value="1"/>
</dbReference>
<keyword evidence="4" id="KW-0508">mRNA splicing</keyword>
<dbReference type="PROSITE" id="PS50158">
    <property type="entry name" value="ZF_CCHC"/>
    <property type="match status" value="1"/>
</dbReference>
<comment type="function">
    <text evidence="4">Necessary for the splicing of pre-mRNA. Has a role in the recognition of the branch site (5'-UACUAAC-3'), the pyrimidine tract and the 3'-splice site at the 3'-end of introns.</text>
</comment>
<keyword evidence="4" id="KW-0507">mRNA processing</keyword>
<gene>
    <name evidence="7" type="ORF">HPBE_LOCUS26452</name>
</gene>
<dbReference type="GO" id="GO:0003729">
    <property type="term" value="F:mRNA binding"/>
    <property type="evidence" value="ECO:0007669"/>
    <property type="project" value="TreeGrafter"/>
</dbReference>
<dbReference type="AlphaFoldDB" id="A0A183GUT3"/>
<feature type="region of interest" description="Disordered" evidence="5">
    <location>
        <begin position="273"/>
        <end position="313"/>
    </location>
</feature>
<dbReference type="CDD" id="cd22382">
    <property type="entry name" value="KH-I_SF1"/>
    <property type="match status" value="1"/>
</dbReference>
<dbReference type="GO" id="GO:0000398">
    <property type="term" value="P:mRNA splicing, via spliceosome"/>
    <property type="evidence" value="ECO:0007669"/>
    <property type="project" value="UniProtKB-UniRule"/>
</dbReference>
<keyword evidence="4" id="KW-0539">Nucleus</keyword>
<dbReference type="SUPFAM" id="SSF57756">
    <property type="entry name" value="Retrovirus zinc finger-like domains"/>
    <property type="match status" value="1"/>
</dbReference>
<evidence type="ECO:0000259" key="6">
    <source>
        <dbReference type="PROSITE" id="PS50158"/>
    </source>
</evidence>
<dbReference type="PROSITE" id="PS50084">
    <property type="entry name" value="KH_TYPE_1"/>
    <property type="match status" value="1"/>
</dbReference>
<dbReference type="Pfam" id="PF22675">
    <property type="entry name" value="KH-I_KHDC4-BBP"/>
    <property type="match status" value="1"/>
</dbReference>
<dbReference type="Proteomes" id="UP000050761">
    <property type="component" value="Unassembled WGS sequence"/>
</dbReference>
<dbReference type="GO" id="GO:0045131">
    <property type="term" value="F:pre-mRNA branch point binding"/>
    <property type="evidence" value="ECO:0007669"/>
    <property type="project" value="UniProtKB-UniRule"/>
</dbReference>
<feature type="compositionally biased region" description="Gly residues" evidence="5">
    <location>
        <begin position="189"/>
        <end position="198"/>
    </location>
</feature>
<dbReference type="GO" id="GO:0008270">
    <property type="term" value="F:zinc ion binding"/>
    <property type="evidence" value="ECO:0007669"/>
    <property type="project" value="UniProtKB-UniRule"/>
</dbReference>
<dbReference type="InterPro" id="IPR036612">
    <property type="entry name" value="KH_dom_type_1_sf"/>
</dbReference>
<evidence type="ECO:0000256" key="3">
    <source>
        <dbReference type="PROSITE-ProRule" id="PRU00117"/>
    </source>
</evidence>
<dbReference type="GO" id="GO:0005737">
    <property type="term" value="C:cytoplasm"/>
    <property type="evidence" value="ECO:0007669"/>
    <property type="project" value="UniProtKB-ARBA"/>
</dbReference>